<evidence type="ECO:0000313" key="1">
    <source>
        <dbReference type="Proteomes" id="UP000887565"/>
    </source>
</evidence>
<dbReference type="WBParaSite" id="nRc.2.0.1.t06890-RA">
    <property type="protein sequence ID" value="nRc.2.0.1.t06890-RA"/>
    <property type="gene ID" value="nRc.2.0.1.g06890"/>
</dbReference>
<organism evidence="1 2">
    <name type="scientific">Romanomermis culicivorax</name>
    <name type="common">Nematode worm</name>
    <dbReference type="NCBI Taxonomy" id="13658"/>
    <lineage>
        <taxon>Eukaryota</taxon>
        <taxon>Metazoa</taxon>
        <taxon>Ecdysozoa</taxon>
        <taxon>Nematoda</taxon>
        <taxon>Enoplea</taxon>
        <taxon>Dorylaimia</taxon>
        <taxon>Mermithida</taxon>
        <taxon>Mermithoidea</taxon>
        <taxon>Mermithidae</taxon>
        <taxon>Romanomermis</taxon>
    </lineage>
</organism>
<dbReference type="AlphaFoldDB" id="A0A915HYC0"/>
<reference evidence="2" key="1">
    <citation type="submission" date="2022-11" db="UniProtKB">
        <authorList>
            <consortium name="WormBaseParasite"/>
        </authorList>
    </citation>
    <scope>IDENTIFICATION</scope>
</reference>
<protein>
    <submittedName>
        <fullName evidence="2">Uncharacterized protein</fullName>
    </submittedName>
</protein>
<sequence length="181" mass="20146">MATSSMEMGVQNPYLIIPCSHHLISDAQIRLIVNFIVNNTPDETAVWTRDFTTATIPGVTPGSRLSRFDRFGSRIIIIDRIAWINMQFSDVFRGKIAVFVHRIDVVDCNSRFGILDVNFFVKINDFTNELFVSTSVKTAKLAYSSRLLGSTTAVPLSRFIFVPSAGNSTLDGCWSCDDVSP</sequence>
<accession>A0A915HYC0</accession>
<dbReference type="Proteomes" id="UP000887565">
    <property type="component" value="Unplaced"/>
</dbReference>
<keyword evidence="1" id="KW-1185">Reference proteome</keyword>
<name>A0A915HYC0_ROMCU</name>
<evidence type="ECO:0000313" key="2">
    <source>
        <dbReference type="WBParaSite" id="nRc.2.0.1.t06890-RA"/>
    </source>
</evidence>
<proteinExistence type="predicted"/>